<reference evidence="1" key="1">
    <citation type="submission" date="2019-12" db="EMBL/GenBank/DDBJ databases">
        <title>Genome sequence of Babesia ovis.</title>
        <authorList>
            <person name="Yamagishi J."/>
            <person name="Sevinc F."/>
            <person name="Xuan X."/>
        </authorList>
    </citation>
    <scope>NUCLEOTIDE SEQUENCE</scope>
    <source>
        <strain evidence="1">Selcuk</strain>
    </source>
</reference>
<dbReference type="GO" id="GO:0008168">
    <property type="term" value="F:methyltransferase activity"/>
    <property type="evidence" value="ECO:0007669"/>
    <property type="project" value="UniProtKB-KW"/>
</dbReference>
<keyword evidence="2" id="KW-1185">Reference proteome</keyword>
<dbReference type="Proteomes" id="UP001057455">
    <property type="component" value="Unassembled WGS sequence"/>
</dbReference>
<organism evidence="1 2">
    <name type="scientific">Babesia ovis</name>
    <dbReference type="NCBI Taxonomy" id="5869"/>
    <lineage>
        <taxon>Eukaryota</taxon>
        <taxon>Sar</taxon>
        <taxon>Alveolata</taxon>
        <taxon>Apicomplexa</taxon>
        <taxon>Aconoidasida</taxon>
        <taxon>Piroplasmida</taxon>
        <taxon>Babesiidae</taxon>
        <taxon>Babesia</taxon>
    </lineage>
</organism>
<comment type="caution">
    <text evidence="1">The sequence shown here is derived from an EMBL/GenBank/DDBJ whole genome shotgun (WGS) entry which is preliminary data.</text>
</comment>
<protein>
    <submittedName>
        <fullName evidence="1">N6-adenine-specific methylase, putative</fullName>
    </submittedName>
</protein>
<accession>A0A9W5TD79</accession>
<dbReference type="EMBL" id="BLIY01000024">
    <property type="protein sequence ID" value="GFE55673.1"/>
    <property type="molecule type" value="Genomic_DNA"/>
</dbReference>
<gene>
    <name evidence="1" type="ORF">BaOVIS_030770</name>
</gene>
<keyword evidence="1" id="KW-0808">Transferase</keyword>
<evidence type="ECO:0000313" key="1">
    <source>
        <dbReference type="EMBL" id="GFE55673.1"/>
    </source>
</evidence>
<evidence type="ECO:0000313" key="2">
    <source>
        <dbReference type="Proteomes" id="UP001057455"/>
    </source>
</evidence>
<sequence length="612" mass="70144">MMAHHLAVLEVLDSSVASIMVNRLTTCRRFVSPRSLAVLVSEFAKCHLVGTEVIEMLILDNIDMVAEMNTLDIIEICKAMNIRNIRNDNIVAAMVTKFKSYAVQLSPDEFLIALNWICKMDVKDRVLLERIFLYLKRNADGFSFQSLCIVSKYLSKINKSQFQKFMSHFVHPRMENLNSSSVVVHKSFILRYYLTAANVNCFVSLKPFAALLDALVSADEWIIVFKVLHMYQTRNSPSSVTYSKLGQPIENLSSETLSTITDLQICWGKSLCNFIGWLKGGNVFEELGYITGLILESGQFTHSLADEVMQYILDNRCKFNVDTLADVVYYLHILQGELCHALMRDLADRNDECNLESQLKIISAAVASNVDMYENLGRLKGLMCSDNLPAHVQIRDWMIPELQTFYFQTQNNLRHRTFASVPHEILCYCLASIVTHLPYDELSHSMCRIYKGGIPEQPLVYKYKEEVVQLFKALSSEGKWTNVLLSCVFFLHRKLYEQVQIYYHKPQRMIPEVYIENLPLENNMTAEYTKNLCIKLGDMRAVLPVATKRGTTYVFLYTGTISTLWHNVWLRIVRLISQVSGYVVVEHSCKFEITSASLEALKLHHMSIVVDT</sequence>
<dbReference type="GO" id="GO:0032259">
    <property type="term" value="P:methylation"/>
    <property type="evidence" value="ECO:0007669"/>
    <property type="project" value="UniProtKB-KW"/>
</dbReference>
<name>A0A9W5TD79_BABOV</name>
<proteinExistence type="predicted"/>
<keyword evidence="1" id="KW-0489">Methyltransferase</keyword>
<dbReference type="AlphaFoldDB" id="A0A9W5TD79"/>